<evidence type="ECO:0000259" key="2">
    <source>
        <dbReference type="Pfam" id="PF00884"/>
    </source>
</evidence>
<dbReference type="InterPro" id="IPR052701">
    <property type="entry name" value="GAG_Ulvan_Degrading_Sulfatases"/>
</dbReference>
<dbReference type="PANTHER" id="PTHR43751">
    <property type="entry name" value="SULFATASE"/>
    <property type="match status" value="1"/>
</dbReference>
<dbReference type="CDD" id="cd16148">
    <property type="entry name" value="sulfatase_like"/>
    <property type="match status" value="1"/>
</dbReference>
<evidence type="ECO:0000313" key="4">
    <source>
        <dbReference type="Proteomes" id="UP000178943"/>
    </source>
</evidence>
<comment type="caution">
    <text evidence="3">The sequence shown here is derived from an EMBL/GenBank/DDBJ whole genome shotgun (WGS) entry which is preliminary data.</text>
</comment>
<dbReference type="InterPro" id="IPR000917">
    <property type="entry name" value="Sulfatase_N"/>
</dbReference>
<keyword evidence="1" id="KW-0812">Transmembrane</keyword>
<dbReference type="Proteomes" id="UP000178943">
    <property type="component" value="Unassembled WGS sequence"/>
</dbReference>
<evidence type="ECO:0000256" key="1">
    <source>
        <dbReference type="SAM" id="Phobius"/>
    </source>
</evidence>
<accession>A0A1F5V7Q2</accession>
<proteinExistence type="predicted"/>
<gene>
    <name evidence="3" type="ORF">A2Y62_13650</name>
</gene>
<reference evidence="3 4" key="1">
    <citation type="journal article" date="2016" name="Nat. Commun.">
        <title>Thousands of microbial genomes shed light on interconnected biogeochemical processes in an aquifer system.</title>
        <authorList>
            <person name="Anantharaman K."/>
            <person name="Brown C.T."/>
            <person name="Hug L.A."/>
            <person name="Sharon I."/>
            <person name="Castelle C.J."/>
            <person name="Probst A.J."/>
            <person name="Thomas B.C."/>
            <person name="Singh A."/>
            <person name="Wilkins M.J."/>
            <person name="Karaoz U."/>
            <person name="Brodie E.L."/>
            <person name="Williams K.H."/>
            <person name="Hubbard S.S."/>
            <person name="Banfield J.F."/>
        </authorList>
    </citation>
    <scope>NUCLEOTIDE SEQUENCE [LARGE SCALE GENOMIC DNA]</scope>
</reference>
<dbReference type="PANTHER" id="PTHR43751:SF3">
    <property type="entry name" value="SULFATASE N-TERMINAL DOMAIN-CONTAINING PROTEIN"/>
    <property type="match status" value="1"/>
</dbReference>
<keyword evidence="1" id="KW-1133">Transmembrane helix</keyword>
<sequence>MIHSDNIKKSNKNILFSNKILLLVSFAIIIICLGIIYYYVQKPHLIIDLVQHKLAADAVNQAFLIDFGSSTSITKTMLKDGWSINESTGNINFVWASSLNSYVDFFLIRIENQPIEFRIMPFQIPNSKPQSMTIFLNDAIVDTIVLRSGWNTYKTILPIEKLRLGNNQLKFSFLYAEPPVKYNIGNDTRNLAAAFDYIKFNAYTIQKDNEHELFTMPGQEPLVLNGLTAFRYHLVLPQKAKLRIKGTLFPSQNNEALPSLTIWIDNNNSIQLLFDSQFKIATPYSFNEMIKIPDLPNGIIQLYIANSSVRQNTRFAFQSITIEGNRKAQSHTKKLPNAIIILMDALRPDHLSAYQYHRKTSPHLDRLAQEGTVFFNAFTQSSYTREAVPSLLSALYTLTHNVTNFNQMPPDIITLPELLSAHGYATAAFTANGLLSPESGILQGFNAIYELYRTAPFGPENITLAESFIPALDEWLIKNSHKPFFAYLHLMQPHEPYKAPEPFRIFSRNDKKSIFDGSANVRGRVKENRIPITPNDLQHMINLYDDSIYYADYVVGKILHKLALLQLYDDTMIIIIADHGEEFMEHGDFSHSQHLYDECLRVPLIIKMPASLNQRKKVMSLVEVIDVAPTTLQTLGINEPLGQGKSLVPLITARNPEQEIHHAVFAARRTFASIRTHRFKYIEMSDKSSIQLFDLKKDPHEQKNSAQEYPEYIKIFSEYLNKWKEQQQAFKPGEPTAIDQQTLENLRALGYIE</sequence>
<keyword evidence="1" id="KW-0472">Membrane</keyword>
<evidence type="ECO:0000313" key="3">
    <source>
        <dbReference type="EMBL" id="OGF59328.1"/>
    </source>
</evidence>
<organism evidence="3 4">
    <name type="scientific">Candidatus Fischerbacteria bacterium RBG_13_37_8</name>
    <dbReference type="NCBI Taxonomy" id="1817863"/>
    <lineage>
        <taxon>Bacteria</taxon>
        <taxon>Candidatus Fischeribacteriota</taxon>
    </lineage>
</organism>
<dbReference type="AlphaFoldDB" id="A0A1F5V7Q2"/>
<protein>
    <recommendedName>
        <fullName evidence="2">Sulfatase N-terminal domain-containing protein</fullName>
    </recommendedName>
</protein>
<name>A0A1F5V7Q2_9BACT</name>
<dbReference type="InterPro" id="IPR017850">
    <property type="entry name" value="Alkaline_phosphatase_core_sf"/>
</dbReference>
<feature type="domain" description="Sulfatase N-terminal" evidence="2">
    <location>
        <begin position="336"/>
        <end position="637"/>
    </location>
</feature>
<dbReference type="STRING" id="1817863.A2Y62_13650"/>
<dbReference type="SUPFAM" id="SSF53649">
    <property type="entry name" value="Alkaline phosphatase-like"/>
    <property type="match status" value="1"/>
</dbReference>
<dbReference type="Pfam" id="PF00884">
    <property type="entry name" value="Sulfatase"/>
    <property type="match status" value="1"/>
</dbReference>
<feature type="transmembrane region" description="Helical" evidence="1">
    <location>
        <begin position="20"/>
        <end position="40"/>
    </location>
</feature>
<dbReference type="EMBL" id="MFGW01000217">
    <property type="protein sequence ID" value="OGF59328.1"/>
    <property type="molecule type" value="Genomic_DNA"/>
</dbReference>
<dbReference type="Gene3D" id="3.40.720.10">
    <property type="entry name" value="Alkaline Phosphatase, subunit A"/>
    <property type="match status" value="1"/>
</dbReference>
<dbReference type="Gene3D" id="3.30.1120.10">
    <property type="match status" value="1"/>
</dbReference>